<evidence type="ECO:0000256" key="1">
    <source>
        <dbReference type="PROSITE-ProRule" id="PRU00023"/>
    </source>
</evidence>
<dbReference type="PROSITE" id="PS50297">
    <property type="entry name" value="ANK_REP_REGION"/>
    <property type="match status" value="1"/>
</dbReference>
<evidence type="ECO:0000313" key="2">
    <source>
        <dbReference type="EMBL" id="KAF1815711.1"/>
    </source>
</evidence>
<reference evidence="4" key="3">
    <citation type="submission" date="2025-04" db="UniProtKB">
        <authorList>
            <consortium name="RefSeq"/>
        </authorList>
    </citation>
    <scope>IDENTIFICATION</scope>
    <source>
        <strain evidence="4">CBS 781.70</strain>
    </source>
</reference>
<sequence length="80" mass="8498">LLCKAETDVTVQGGHFGTTLQTAAYRGHREVVTQLLKAGADVTAQGGLYGTAIQAVAAHNHEMVVEQLLASQRALEIIRV</sequence>
<feature type="non-terminal residue" evidence="2">
    <location>
        <position position="1"/>
    </location>
</feature>
<keyword evidence="3" id="KW-1185">Reference proteome</keyword>
<reference evidence="2 4" key="1">
    <citation type="submission" date="2020-01" db="EMBL/GenBank/DDBJ databases">
        <authorList>
            <consortium name="DOE Joint Genome Institute"/>
            <person name="Haridas S."/>
            <person name="Albert R."/>
            <person name="Binder M."/>
            <person name="Bloem J."/>
            <person name="Labutti K."/>
            <person name="Salamov A."/>
            <person name="Andreopoulos B."/>
            <person name="Baker S.E."/>
            <person name="Barry K."/>
            <person name="Bills G."/>
            <person name="Bluhm B.H."/>
            <person name="Cannon C."/>
            <person name="Castanera R."/>
            <person name="Culley D.E."/>
            <person name="Daum C."/>
            <person name="Ezra D."/>
            <person name="Gonzalez J.B."/>
            <person name="Henrissat B."/>
            <person name="Kuo A."/>
            <person name="Liang C."/>
            <person name="Lipzen A."/>
            <person name="Lutzoni F."/>
            <person name="Magnuson J."/>
            <person name="Mondo S."/>
            <person name="Nolan M."/>
            <person name="Ohm R."/>
            <person name="Pangilinan J."/>
            <person name="Park H.-J."/>
            <person name="Ramirez L."/>
            <person name="Alfaro M."/>
            <person name="Sun H."/>
            <person name="Tritt A."/>
            <person name="Yoshinaga Y."/>
            <person name="Zwiers L.-H."/>
            <person name="Turgeon B.G."/>
            <person name="Goodwin S.B."/>
            <person name="Spatafora J.W."/>
            <person name="Crous P.W."/>
            <person name="Grigoriev I.V."/>
        </authorList>
    </citation>
    <scope>NUCLEOTIDE SEQUENCE</scope>
    <source>
        <strain evidence="2 4">CBS 781.70</strain>
    </source>
</reference>
<evidence type="ECO:0000313" key="3">
    <source>
        <dbReference type="Proteomes" id="UP000504638"/>
    </source>
</evidence>
<evidence type="ECO:0008006" key="5">
    <source>
        <dbReference type="Google" id="ProtNLM"/>
    </source>
</evidence>
<feature type="repeat" description="ANK" evidence="1">
    <location>
        <begin position="15"/>
        <end position="47"/>
    </location>
</feature>
<dbReference type="OrthoDB" id="4772757at2759"/>
<dbReference type="InterPro" id="IPR036770">
    <property type="entry name" value="Ankyrin_rpt-contain_sf"/>
</dbReference>
<organism evidence="2">
    <name type="scientific">Eremomyces bilateralis CBS 781.70</name>
    <dbReference type="NCBI Taxonomy" id="1392243"/>
    <lineage>
        <taxon>Eukaryota</taxon>
        <taxon>Fungi</taxon>
        <taxon>Dikarya</taxon>
        <taxon>Ascomycota</taxon>
        <taxon>Pezizomycotina</taxon>
        <taxon>Dothideomycetes</taxon>
        <taxon>Dothideomycetes incertae sedis</taxon>
        <taxon>Eremomycetales</taxon>
        <taxon>Eremomycetaceae</taxon>
        <taxon>Eremomyces</taxon>
    </lineage>
</organism>
<name>A0A6G1GCT7_9PEZI</name>
<reference evidence="4" key="2">
    <citation type="submission" date="2020-04" db="EMBL/GenBank/DDBJ databases">
        <authorList>
            <consortium name="NCBI Genome Project"/>
        </authorList>
    </citation>
    <scope>NUCLEOTIDE SEQUENCE</scope>
    <source>
        <strain evidence="4">CBS 781.70</strain>
    </source>
</reference>
<dbReference type="InterPro" id="IPR002110">
    <property type="entry name" value="Ankyrin_rpt"/>
</dbReference>
<accession>A0A6G1GCT7</accession>
<evidence type="ECO:0000313" key="4">
    <source>
        <dbReference type="RefSeq" id="XP_033537342.1"/>
    </source>
</evidence>
<dbReference type="RefSeq" id="XP_033537342.1">
    <property type="nucleotide sequence ID" value="XM_033676020.1"/>
</dbReference>
<dbReference type="Pfam" id="PF00023">
    <property type="entry name" value="Ank"/>
    <property type="match status" value="1"/>
</dbReference>
<dbReference type="PROSITE" id="PS50088">
    <property type="entry name" value="ANK_REPEAT"/>
    <property type="match status" value="1"/>
</dbReference>
<keyword evidence="1" id="KW-0040">ANK repeat</keyword>
<dbReference type="Proteomes" id="UP000504638">
    <property type="component" value="Unplaced"/>
</dbReference>
<gene>
    <name evidence="2 4" type="ORF">P152DRAFT_390058</name>
</gene>
<dbReference type="EMBL" id="ML975151">
    <property type="protein sequence ID" value="KAF1815711.1"/>
    <property type="molecule type" value="Genomic_DNA"/>
</dbReference>
<dbReference type="AlphaFoldDB" id="A0A6G1GCT7"/>
<dbReference type="SUPFAM" id="SSF48403">
    <property type="entry name" value="Ankyrin repeat"/>
    <property type="match status" value="1"/>
</dbReference>
<proteinExistence type="predicted"/>
<dbReference type="Gene3D" id="1.25.40.20">
    <property type="entry name" value="Ankyrin repeat-containing domain"/>
    <property type="match status" value="1"/>
</dbReference>
<dbReference type="GeneID" id="54416590"/>
<protein>
    <recommendedName>
        <fullName evidence="5">Ankyrin</fullName>
    </recommendedName>
</protein>